<dbReference type="GO" id="GO:0003883">
    <property type="term" value="F:CTP synthase activity"/>
    <property type="evidence" value="ECO:0007669"/>
    <property type="project" value="UniProtKB-EC"/>
</dbReference>
<dbReference type="InterPro" id="IPR017456">
    <property type="entry name" value="CTP_synthase_N"/>
</dbReference>
<organism evidence="2 3">
    <name type="scientific">Acinetobacter radioresistens</name>
    <dbReference type="NCBI Taxonomy" id="40216"/>
    <lineage>
        <taxon>Bacteria</taxon>
        <taxon>Pseudomonadati</taxon>
        <taxon>Pseudomonadota</taxon>
        <taxon>Gammaproteobacteria</taxon>
        <taxon>Moraxellales</taxon>
        <taxon>Moraxellaceae</taxon>
        <taxon>Acinetobacter</taxon>
    </lineage>
</organism>
<feature type="domain" description="CTP synthase N-terminal" evidence="1">
    <location>
        <begin position="4"/>
        <end position="73"/>
    </location>
</feature>
<keyword evidence="2" id="KW-0436">Ligase</keyword>
<dbReference type="Gene3D" id="3.40.50.300">
    <property type="entry name" value="P-loop containing nucleotide triphosphate hydrolases"/>
    <property type="match status" value="1"/>
</dbReference>
<dbReference type="SUPFAM" id="SSF52540">
    <property type="entry name" value="P-loop containing nucleoside triphosphate hydrolases"/>
    <property type="match status" value="1"/>
</dbReference>
<evidence type="ECO:0000313" key="3">
    <source>
        <dbReference type="Proteomes" id="UP000262257"/>
    </source>
</evidence>
<dbReference type="AlphaFoldDB" id="A0A3D3G0R6"/>
<protein>
    <submittedName>
        <fullName evidence="2">CTP synthetase</fullName>
        <ecNumber evidence="2">6.3.4.2</ecNumber>
    </submittedName>
</protein>
<dbReference type="PANTHER" id="PTHR11550">
    <property type="entry name" value="CTP SYNTHASE"/>
    <property type="match status" value="1"/>
</dbReference>
<gene>
    <name evidence="2" type="primary">pyrG</name>
    <name evidence="2" type="ORF">DIC32_08880</name>
</gene>
<evidence type="ECO:0000313" key="2">
    <source>
        <dbReference type="EMBL" id="HCM31633.1"/>
    </source>
</evidence>
<feature type="non-terminal residue" evidence="2">
    <location>
        <position position="73"/>
    </location>
</feature>
<dbReference type="GO" id="GO:0042802">
    <property type="term" value="F:identical protein binding"/>
    <property type="evidence" value="ECO:0007669"/>
    <property type="project" value="TreeGrafter"/>
</dbReference>
<dbReference type="Proteomes" id="UP000262257">
    <property type="component" value="Unassembled WGS sequence"/>
</dbReference>
<dbReference type="GO" id="GO:0005829">
    <property type="term" value="C:cytosol"/>
    <property type="evidence" value="ECO:0007669"/>
    <property type="project" value="TreeGrafter"/>
</dbReference>
<dbReference type="GO" id="GO:0006241">
    <property type="term" value="P:CTP biosynthetic process"/>
    <property type="evidence" value="ECO:0007669"/>
    <property type="project" value="TreeGrafter"/>
</dbReference>
<name>A0A3D3G0R6_ACIRA</name>
<comment type="caution">
    <text evidence="2">The sequence shown here is derived from an EMBL/GenBank/DDBJ whole genome shotgun (WGS) entry which is preliminary data.</text>
</comment>
<evidence type="ECO:0000259" key="1">
    <source>
        <dbReference type="Pfam" id="PF06418"/>
    </source>
</evidence>
<dbReference type="InterPro" id="IPR004468">
    <property type="entry name" value="CTP_synthase"/>
</dbReference>
<sequence>MTHFIFVTGGVVSSLGKGISAASVAALLEARGLKVTMVKMDPYINVDPGTMSPFQHGEVFVTEDGAETDLDLG</sequence>
<dbReference type="Pfam" id="PF06418">
    <property type="entry name" value="CTP_synth_N"/>
    <property type="match status" value="1"/>
</dbReference>
<reference evidence="2 3" key="1">
    <citation type="journal article" date="2018" name="Nat. Biotechnol.">
        <title>A standardized bacterial taxonomy based on genome phylogeny substantially revises the tree of life.</title>
        <authorList>
            <person name="Parks D.H."/>
            <person name="Chuvochina M."/>
            <person name="Waite D.W."/>
            <person name="Rinke C."/>
            <person name="Skarshewski A."/>
            <person name="Chaumeil P.A."/>
            <person name="Hugenholtz P."/>
        </authorList>
    </citation>
    <scope>NUCLEOTIDE SEQUENCE [LARGE SCALE GENOMIC DNA]</scope>
    <source>
        <strain evidence="2">UBA10045</strain>
    </source>
</reference>
<proteinExistence type="predicted"/>
<dbReference type="EMBL" id="DPXL01000110">
    <property type="protein sequence ID" value="HCM31633.1"/>
    <property type="molecule type" value="Genomic_DNA"/>
</dbReference>
<accession>A0A3D3G0R6</accession>
<dbReference type="InterPro" id="IPR027417">
    <property type="entry name" value="P-loop_NTPase"/>
</dbReference>
<dbReference type="GO" id="GO:0019856">
    <property type="term" value="P:pyrimidine nucleobase biosynthetic process"/>
    <property type="evidence" value="ECO:0007669"/>
    <property type="project" value="TreeGrafter"/>
</dbReference>
<dbReference type="EC" id="6.3.4.2" evidence="2"/>
<dbReference type="PANTHER" id="PTHR11550:SF0">
    <property type="entry name" value="CTP SYNTHASE-RELATED"/>
    <property type="match status" value="1"/>
</dbReference>